<reference evidence="1" key="1">
    <citation type="journal article" date="2010" name="Science">
        <title>Plasticity of animal genome architecture unmasked by rapid evolution of a pelagic tunicate.</title>
        <authorList>
            <person name="Denoeud F."/>
            <person name="Henriet S."/>
            <person name="Mungpakdee S."/>
            <person name="Aury J.M."/>
            <person name="Da Silva C."/>
            <person name="Brinkmann H."/>
            <person name="Mikhaleva J."/>
            <person name="Olsen L.C."/>
            <person name="Jubin C."/>
            <person name="Canestro C."/>
            <person name="Bouquet J.M."/>
            <person name="Danks G."/>
            <person name="Poulain J."/>
            <person name="Campsteijn C."/>
            <person name="Adamski M."/>
            <person name="Cross I."/>
            <person name="Yadetie F."/>
            <person name="Muffato M."/>
            <person name="Louis A."/>
            <person name="Butcher S."/>
            <person name="Tsagkogeorga G."/>
            <person name="Konrad A."/>
            <person name="Singh S."/>
            <person name="Jensen M.F."/>
            <person name="Cong E.H."/>
            <person name="Eikeseth-Otteraa H."/>
            <person name="Noel B."/>
            <person name="Anthouard V."/>
            <person name="Porcel B.M."/>
            <person name="Kachouri-Lafond R."/>
            <person name="Nishino A."/>
            <person name="Ugolini M."/>
            <person name="Chourrout P."/>
            <person name="Nishida H."/>
            <person name="Aasland R."/>
            <person name="Huzurbazar S."/>
            <person name="Westhof E."/>
            <person name="Delsuc F."/>
            <person name="Lehrach H."/>
            <person name="Reinhardt R."/>
            <person name="Weissenbach J."/>
            <person name="Roy S.W."/>
            <person name="Artiguenave F."/>
            <person name="Postlethwait J.H."/>
            <person name="Manak J.R."/>
            <person name="Thompson E.M."/>
            <person name="Jaillon O."/>
            <person name="Du Pasquier L."/>
            <person name="Boudinot P."/>
            <person name="Liberles D.A."/>
            <person name="Volff J.N."/>
            <person name="Philippe H."/>
            <person name="Lenhard B."/>
            <person name="Roest Crollius H."/>
            <person name="Wincker P."/>
            <person name="Chourrout D."/>
        </authorList>
    </citation>
    <scope>NUCLEOTIDE SEQUENCE [LARGE SCALE GENOMIC DNA]</scope>
</reference>
<evidence type="ECO:0000313" key="1">
    <source>
        <dbReference type="EMBL" id="CBY15748.1"/>
    </source>
</evidence>
<gene>
    <name evidence="1" type="ORF">GSOID_T00014062001</name>
</gene>
<organism evidence="1">
    <name type="scientific">Oikopleura dioica</name>
    <name type="common">Tunicate</name>
    <dbReference type="NCBI Taxonomy" id="34765"/>
    <lineage>
        <taxon>Eukaryota</taxon>
        <taxon>Metazoa</taxon>
        <taxon>Chordata</taxon>
        <taxon>Tunicata</taxon>
        <taxon>Appendicularia</taxon>
        <taxon>Copelata</taxon>
        <taxon>Oikopleuridae</taxon>
        <taxon>Oikopleura</taxon>
    </lineage>
</organism>
<dbReference type="EMBL" id="FN653647">
    <property type="protein sequence ID" value="CBY15748.1"/>
    <property type="molecule type" value="Genomic_DNA"/>
</dbReference>
<feature type="non-terminal residue" evidence="1">
    <location>
        <position position="1"/>
    </location>
</feature>
<protein>
    <submittedName>
        <fullName evidence="1">Uncharacterized protein</fullName>
    </submittedName>
</protein>
<keyword evidence="2" id="KW-1185">Reference proteome</keyword>
<name>E4Y1K4_OIKDI</name>
<sequence length="84" mass="9171">VCFGEKNSPSVLMDAIEKLPNNERLRSKDGTGIFKSSDSVNDALTSLGQDQFINLNINAGKEAVNKILKNYSPILAKSYIELSP</sequence>
<evidence type="ECO:0000313" key="2">
    <source>
        <dbReference type="Proteomes" id="UP000001307"/>
    </source>
</evidence>
<accession>E4Y1K4</accession>
<proteinExistence type="predicted"/>
<dbReference type="InParanoid" id="E4Y1K4"/>
<dbReference type="AlphaFoldDB" id="E4Y1K4"/>
<dbReference type="Proteomes" id="UP000001307">
    <property type="component" value="Unassembled WGS sequence"/>
</dbReference>